<sequence>MKKLGFWFIRVWPVAVLILAGCGTGEGERLALGSLERDRITHSATINEVLVALPVAQGSWVEQGDLLAQLDDRQQQARVHKARADVAAAEANLDKLRNGARPEAVGQAQSEVVGAQAELREAERSFARIDNLVSRGLASTAELDHSRAQRDSTQAALRSAQERLLELTNGTREEDLRMGEAQLAAARAELAGQVQTLSELTITATRSGRLDNLPWNLGERVRIGSPVAVVLAGEAPYARVYVPEPYRASVRTGQSLSVRVDGVAQSWQGRVRWISNEPAFTPYYALNESERSRLMYLAEVQLPAEAAALPNGLPAQVVLP</sequence>
<organism evidence="5 6">
    <name type="scientific">Ferrimonas gelatinilytica</name>
    <dbReference type="NCBI Taxonomy" id="1255257"/>
    <lineage>
        <taxon>Bacteria</taxon>
        <taxon>Pseudomonadati</taxon>
        <taxon>Pseudomonadota</taxon>
        <taxon>Gammaproteobacteria</taxon>
        <taxon>Alteromonadales</taxon>
        <taxon>Ferrimonadaceae</taxon>
        <taxon>Ferrimonas</taxon>
    </lineage>
</organism>
<comment type="caution">
    <text evidence="5">The sequence shown here is derived from an EMBL/GenBank/DDBJ whole genome shotgun (WGS) entry which is preliminary data.</text>
</comment>
<protein>
    <submittedName>
        <fullName evidence="5">HlyD family efflux transporter periplasmic adaptor subunit</fullName>
    </submittedName>
</protein>
<dbReference type="Proteomes" id="UP001501600">
    <property type="component" value="Unassembled WGS sequence"/>
</dbReference>
<evidence type="ECO:0000313" key="6">
    <source>
        <dbReference type="Proteomes" id="UP001501600"/>
    </source>
</evidence>
<comment type="subcellular location">
    <subcellularLocation>
        <location evidence="1">Cell envelope</location>
    </subcellularLocation>
</comment>
<proteinExistence type="predicted"/>
<reference evidence="6" key="1">
    <citation type="journal article" date="2019" name="Int. J. Syst. Evol. Microbiol.">
        <title>The Global Catalogue of Microorganisms (GCM) 10K type strain sequencing project: providing services to taxonomists for standard genome sequencing and annotation.</title>
        <authorList>
            <consortium name="The Broad Institute Genomics Platform"/>
            <consortium name="The Broad Institute Genome Sequencing Center for Infectious Disease"/>
            <person name="Wu L."/>
            <person name="Ma J."/>
        </authorList>
    </citation>
    <scope>NUCLEOTIDE SEQUENCE [LARGE SCALE GENOMIC DNA]</scope>
    <source>
        <strain evidence="6">JCM 18720</strain>
    </source>
</reference>
<evidence type="ECO:0000256" key="3">
    <source>
        <dbReference type="SAM" id="Coils"/>
    </source>
</evidence>
<dbReference type="PANTHER" id="PTHR32347:SF29">
    <property type="entry name" value="UPF0194 MEMBRANE PROTEIN YBHG"/>
    <property type="match status" value="1"/>
</dbReference>
<dbReference type="Gene3D" id="2.40.30.170">
    <property type="match status" value="1"/>
</dbReference>
<dbReference type="PROSITE" id="PS51257">
    <property type="entry name" value="PROKAR_LIPOPROTEIN"/>
    <property type="match status" value="1"/>
</dbReference>
<dbReference type="RefSeq" id="WP_345315733.1">
    <property type="nucleotide sequence ID" value="NZ_BAABLF010000005.1"/>
</dbReference>
<evidence type="ECO:0000313" key="5">
    <source>
        <dbReference type="EMBL" id="GAA5188265.1"/>
    </source>
</evidence>
<evidence type="ECO:0000256" key="1">
    <source>
        <dbReference type="ARBA" id="ARBA00004196"/>
    </source>
</evidence>
<evidence type="ECO:0000256" key="2">
    <source>
        <dbReference type="ARBA" id="ARBA00023054"/>
    </source>
</evidence>
<accession>A0ABP9RY92</accession>
<evidence type="ECO:0000259" key="4">
    <source>
        <dbReference type="Pfam" id="PF25881"/>
    </source>
</evidence>
<dbReference type="Gene3D" id="2.40.50.100">
    <property type="match status" value="1"/>
</dbReference>
<dbReference type="SUPFAM" id="SSF111369">
    <property type="entry name" value="HlyD-like secretion proteins"/>
    <property type="match status" value="1"/>
</dbReference>
<keyword evidence="2 3" id="KW-0175">Coiled coil</keyword>
<dbReference type="InterPro" id="IPR050465">
    <property type="entry name" value="UPF0194_transport"/>
</dbReference>
<gene>
    <name evidence="5" type="ORF">GCM10025772_07810</name>
</gene>
<dbReference type="Gene3D" id="1.10.287.470">
    <property type="entry name" value="Helix hairpin bin"/>
    <property type="match status" value="1"/>
</dbReference>
<dbReference type="Pfam" id="PF25881">
    <property type="entry name" value="HH_YBHG"/>
    <property type="match status" value="1"/>
</dbReference>
<feature type="coiled-coil region" evidence="3">
    <location>
        <begin position="79"/>
        <end position="163"/>
    </location>
</feature>
<dbReference type="PANTHER" id="PTHR32347">
    <property type="entry name" value="EFFLUX SYSTEM COMPONENT YKNX-RELATED"/>
    <property type="match status" value="1"/>
</dbReference>
<name>A0ABP9RY92_9GAMM</name>
<dbReference type="InterPro" id="IPR059052">
    <property type="entry name" value="HH_YbhG-like"/>
</dbReference>
<dbReference type="EMBL" id="BAABLF010000005">
    <property type="protein sequence ID" value="GAA5188265.1"/>
    <property type="molecule type" value="Genomic_DNA"/>
</dbReference>
<feature type="domain" description="YbhG-like alpha-helical hairpin" evidence="4">
    <location>
        <begin position="70"/>
        <end position="192"/>
    </location>
</feature>
<keyword evidence="6" id="KW-1185">Reference proteome</keyword>